<dbReference type="Proteomes" id="UP000790709">
    <property type="component" value="Unassembled WGS sequence"/>
</dbReference>
<evidence type="ECO:0000313" key="2">
    <source>
        <dbReference type="Proteomes" id="UP000790709"/>
    </source>
</evidence>
<accession>A0ACB8BGS1</accession>
<gene>
    <name evidence="1" type="ORF">BV22DRAFT_1195521</name>
</gene>
<dbReference type="EMBL" id="MU266412">
    <property type="protein sequence ID" value="KAH7924952.1"/>
    <property type="molecule type" value="Genomic_DNA"/>
</dbReference>
<evidence type="ECO:0000313" key="1">
    <source>
        <dbReference type="EMBL" id="KAH7924952.1"/>
    </source>
</evidence>
<keyword evidence="2" id="KW-1185">Reference proteome</keyword>
<reference evidence="1" key="1">
    <citation type="journal article" date="2021" name="New Phytol.">
        <title>Evolutionary innovations through gain and loss of genes in the ectomycorrhizal Boletales.</title>
        <authorList>
            <person name="Wu G."/>
            <person name="Miyauchi S."/>
            <person name="Morin E."/>
            <person name="Kuo A."/>
            <person name="Drula E."/>
            <person name="Varga T."/>
            <person name="Kohler A."/>
            <person name="Feng B."/>
            <person name="Cao Y."/>
            <person name="Lipzen A."/>
            <person name="Daum C."/>
            <person name="Hundley H."/>
            <person name="Pangilinan J."/>
            <person name="Johnson J."/>
            <person name="Barry K."/>
            <person name="LaButti K."/>
            <person name="Ng V."/>
            <person name="Ahrendt S."/>
            <person name="Min B."/>
            <person name="Choi I.G."/>
            <person name="Park H."/>
            <person name="Plett J.M."/>
            <person name="Magnuson J."/>
            <person name="Spatafora J.W."/>
            <person name="Nagy L.G."/>
            <person name="Henrissat B."/>
            <person name="Grigoriev I.V."/>
            <person name="Yang Z.L."/>
            <person name="Xu J."/>
            <person name="Martin F.M."/>
        </authorList>
    </citation>
    <scope>NUCLEOTIDE SEQUENCE</scope>
    <source>
        <strain evidence="1">KUC20120723A-06</strain>
    </source>
</reference>
<comment type="caution">
    <text evidence="1">The sequence shown here is derived from an EMBL/GenBank/DDBJ whole genome shotgun (WGS) entry which is preliminary data.</text>
</comment>
<organism evidence="1 2">
    <name type="scientific">Leucogyrophana mollusca</name>
    <dbReference type="NCBI Taxonomy" id="85980"/>
    <lineage>
        <taxon>Eukaryota</taxon>
        <taxon>Fungi</taxon>
        <taxon>Dikarya</taxon>
        <taxon>Basidiomycota</taxon>
        <taxon>Agaricomycotina</taxon>
        <taxon>Agaricomycetes</taxon>
        <taxon>Agaricomycetidae</taxon>
        <taxon>Boletales</taxon>
        <taxon>Boletales incertae sedis</taxon>
        <taxon>Leucogyrophana</taxon>
    </lineage>
</organism>
<protein>
    <submittedName>
        <fullName evidence="1">Uncharacterized protein</fullName>
    </submittedName>
</protein>
<proteinExistence type="predicted"/>
<sequence length="460" mass="51001">MGGTNPIGRSRPKDNPGSFGGVVRLQNTTLLAIAIIFSLFFILALSCAFLGDDEDEPYFKSILNEVALHDPGIVLLGENVDVDVDEPAITIRWSIIGCGEGYVLDNSYGIHESSSCGLPSMYLQIFVDSSAEPTAVYDPLQLPFIRQTGRRRNIQNLVQFDSDHTLDVHEDRLYPFDTYLLTSTLRAVDASNSTVPIRKLATLDQVSSFLVKSTDADSYEMSSNGTQVPSRDIDLEVRRPGQARTFTIMLWAVSWMLTHVTIGHVLLARGHIEVKPIIKHLVSAFAILLAIPQLRNSMPDAPGFDGVLIDCIGFFPQMILSSFSVLTLLLLIMLREFDLMEDKTAIMPVVGVTAERTAPVTPTPKRKSPLKPLLLGKKERTDSVKMERGELARVKRQLKGEYVFPPVVQPIATPVPHTGIHHRSRSSRSHFSSQGWGGRPGSVYEYELSRSSTLRTVKEQ</sequence>
<name>A0ACB8BGS1_9AGAM</name>